<feature type="domain" description="UBC core" evidence="1">
    <location>
        <begin position="1"/>
        <end position="145"/>
    </location>
</feature>
<dbReference type="InterPro" id="IPR036036">
    <property type="entry name" value="SOCS_box-like_dom_sf"/>
</dbReference>
<protein>
    <recommendedName>
        <fullName evidence="1">UBC core domain-containing protein</fullName>
    </recommendedName>
</protein>
<dbReference type="PANTHER" id="PTHR24068">
    <property type="entry name" value="UBIQUITIN-CONJUGATING ENZYME E2"/>
    <property type="match status" value="1"/>
</dbReference>
<dbReference type="EMBL" id="CAJNOM010000824">
    <property type="protein sequence ID" value="CAF1568326.1"/>
    <property type="molecule type" value="Genomic_DNA"/>
</dbReference>
<organism evidence="3 4">
    <name type="scientific">Adineta steineri</name>
    <dbReference type="NCBI Taxonomy" id="433720"/>
    <lineage>
        <taxon>Eukaryota</taxon>
        <taxon>Metazoa</taxon>
        <taxon>Spiralia</taxon>
        <taxon>Gnathifera</taxon>
        <taxon>Rotifera</taxon>
        <taxon>Eurotatoria</taxon>
        <taxon>Bdelloidea</taxon>
        <taxon>Adinetida</taxon>
        <taxon>Adinetidae</taxon>
        <taxon>Adineta</taxon>
    </lineage>
</organism>
<dbReference type="Pfam" id="PF07525">
    <property type="entry name" value="SOCS_box"/>
    <property type="match status" value="1"/>
</dbReference>
<dbReference type="PROSITE" id="PS50127">
    <property type="entry name" value="UBC_2"/>
    <property type="match status" value="1"/>
</dbReference>
<dbReference type="AlphaFoldDB" id="A0A815YB10"/>
<evidence type="ECO:0000313" key="2">
    <source>
        <dbReference type="EMBL" id="CAF1289734.1"/>
    </source>
</evidence>
<dbReference type="GO" id="GO:0035556">
    <property type="term" value="P:intracellular signal transduction"/>
    <property type="evidence" value="ECO:0007669"/>
    <property type="project" value="InterPro"/>
</dbReference>
<gene>
    <name evidence="2" type="ORF">BJG266_LOCUS31677</name>
    <name evidence="3" type="ORF">QVE165_LOCUS48553</name>
</gene>
<dbReference type="OrthoDB" id="10023372at2759"/>
<dbReference type="Gene3D" id="3.10.110.10">
    <property type="entry name" value="Ubiquitin Conjugating Enzyme"/>
    <property type="match status" value="1"/>
</dbReference>
<sequence length="194" mass="22606">MYDPDVASYFRYERSENDENLQQICIYGYLLPRTAPYKYGSYKVRITVPKEFPFRRPEMQLLTPIYHPAVKNNGSSSDYCSKCCKEQWSPATMFGRMIAFFVIAIDNPEDPECYCVMDPKAKQLYEQNRTEFEANALEMVTKFSYPRSNAAIVSLKFAAKRTICKQLNFDWAKINQLPLPNSLKKYLDTSMNSN</sequence>
<reference evidence="3" key="1">
    <citation type="submission" date="2021-02" db="EMBL/GenBank/DDBJ databases">
        <authorList>
            <person name="Nowell W R."/>
        </authorList>
    </citation>
    <scope>NUCLEOTIDE SEQUENCE</scope>
</reference>
<accession>A0A815YB10</accession>
<dbReference type="InterPro" id="IPR001496">
    <property type="entry name" value="SOCS_box"/>
</dbReference>
<dbReference type="InterPro" id="IPR000608">
    <property type="entry name" value="UBC"/>
</dbReference>
<evidence type="ECO:0000313" key="3">
    <source>
        <dbReference type="EMBL" id="CAF1568326.1"/>
    </source>
</evidence>
<dbReference type="Pfam" id="PF00179">
    <property type="entry name" value="UQ_con"/>
    <property type="match status" value="1"/>
</dbReference>
<dbReference type="Gene3D" id="1.10.750.20">
    <property type="entry name" value="SOCS box"/>
    <property type="match status" value="1"/>
</dbReference>
<dbReference type="EMBL" id="CAJNOI010000480">
    <property type="protein sequence ID" value="CAF1289734.1"/>
    <property type="molecule type" value="Genomic_DNA"/>
</dbReference>
<comment type="caution">
    <text evidence="3">The sequence shown here is derived from an EMBL/GenBank/DDBJ whole genome shotgun (WGS) entry which is preliminary data.</text>
</comment>
<dbReference type="SUPFAM" id="SSF158235">
    <property type="entry name" value="SOCS box-like"/>
    <property type="match status" value="1"/>
</dbReference>
<dbReference type="Proteomes" id="UP000663877">
    <property type="component" value="Unassembled WGS sequence"/>
</dbReference>
<dbReference type="SMART" id="SM00212">
    <property type="entry name" value="UBCc"/>
    <property type="match status" value="1"/>
</dbReference>
<keyword evidence="4" id="KW-1185">Reference proteome</keyword>
<proteinExistence type="predicted"/>
<evidence type="ECO:0000313" key="4">
    <source>
        <dbReference type="Proteomes" id="UP000663832"/>
    </source>
</evidence>
<evidence type="ECO:0000259" key="1">
    <source>
        <dbReference type="PROSITE" id="PS50127"/>
    </source>
</evidence>
<dbReference type="Proteomes" id="UP000663832">
    <property type="component" value="Unassembled WGS sequence"/>
</dbReference>
<name>A0A815YB10_9BILA</name>
<dbReference type="InterPro" id="IPR016135">
    <property type="entry name" value="UBQ-conjugating_enzyme/RWD"/>
</dbReference>
<dbReference type="SUPFAM" id="SSF54495">
    <property type="entry name" value="UBC-like"/>
    <property type="match status" value="1"/>
</dbReference>